<dbReference type="AlphaFoldDB" id="A0A1B6VL40"/>
<comment type="caution">
    <text evidence="3">The sequence shown here is derived from an EMBL/GenBank/DDBJ whole genome shotgun (WGS) entry which is preliminary data.</text>
</comment>
<dbReference type="EMBL" id="LUTU01000005">
    <property type="protein sequence ID" value="OAJ67930.1"/>
    <property type="molecule type" value="Genomic_DNA"/>
</dbReference>
<reference evidence="3 4" key="1">
    <citation type="submission" date="2016-03" db="EMBL/GenBank/DDBJ databases">
        <title>Draft genome sequence of Gluconobacter cerinus strain CECT 9110.</title>
        <authorList>
            <person name="Sainz F."/>
            <person name="Mas A."/>
            <person name="Torija M.J."/>
        </authorList>
    </citation>
    <scope>NUCLEOTIDE SEQUENCE [LARGE SCALE GENOMIC DNA]</scope>
    <source>
        <strain evidence="3 4">CECT 9110</strain>
    </source>
</reference>
<proteinExistence type="predicted"/>
<dbReference type="RefSeq" id="WP_064273489.1">
    <property type="nucleotide sequence ID" value="NZ_LUTU01000005.1"/>
</dbReference>
<evidence type="ECO:0000256" key="2">
    <source>
        <dbReference type="SAM" id="SignalP"/>
    </source>
</evidence>
<gene>
    <name evidence="3" type="ORF">A0123_00630</name>
</gene>
<feature type="chain" id="PRO_5008590165" evidence="2">
    <location>
        <begin position="20"/>
        <end position="93"/>
    </location>
</feature>
<dbReference type="Proteomes" id="UP000077786">
    <property type="component" value="Unassembled WGS sequence"/>
</dbReference>
<keyword evidence="2" id="KW-0732">Signal</keyword>
<dbReference type="OrthoDB" id="7273041at2"/>
<protein>
    <submittedName>
        <fullName evidence="3">Uncharacterized protein</fullName>
    </submittedName>
</protein>
<name>A0A1B6VL40_9PROT</name>
<dbReference type="PATRIC" id="fig|38307.3.peg.647"/>
<organism evidence="3 4">
    <name type="scientific">Gluconobacter cerinus</name>
    <dbReference type="NCBI Taxonomy" id="38307"/>
    <lineage>
        <taxon>Bacteria</taxon>
        <taxon>Pseudomonadati</taxon>
        <taxon>Pseudomonadota</taxon>
        <taxon>Alphaproteobacteria</taxon>
        <taxon>Acetobacterales</taxon>
        <taxon>Acetobacteraceae</taxon>
        <taxon>Gluconobacter</taxon>
    </lineage>
</organism>
<evidence type="ECO:0000313" key="4">
    <source>
        <dbReference type="Proteomes" id="UP000077786"/>
    </source>
</evidence>
<evidence type="ECO:0000313" key="3">
    <source>
        <dbReference type="EMBL" id="OAJ67930.1"/>
    </source>
</evidence>
<feature type="region of interest" description="Disordered" evidence="1">
    <location>
        <begin position="74"/>
        <end position="93"/>
    </location>
</feature>
<feature type="signal peptide" evidence="2">
    <location>
        <begin position="1"/>
        <end position="19"/>
    </location>
</feature>
<evidence type="ECO:0000256" key="1">
    <source>
        <dbReference type="SAM" id="MobiDB-lite"/>
    </source>
</evidence>
<accession>A0A1B6VL40</accession>
<sequence length="93" mass="9952">MKKALLTASALLFATAAYAAPSQTTEPKAPVAVKADPLAGLTMDQQMELCERLETLKTQSKPLTPKMQQQLKACQAMSMDAPSDTAPDATQDR</sequence>